<keyword evidence="2" id="KW-0288">FMN</keyword>
<dbReference type="PANTHER" id="PTHR19384">
    <property type="entry name" value="NITRIC OXIDE SYNTHASE-RELATED"/>
    <property type="match status" value="1"/>
</dbReference>
<dbReference type="InterPro" id="IPR001709">
    <property type="entry name" value="Flavoprot_Pyr_Nucl_cyt_Rdtase"/>
</dbReference>
<dbReference type="PRINTS" id="PR00371">
    <property type="entry name" value="FPNCR"/>
</dbReference>
<dbReference type="InterPro" id="IPR017927">
    <property type="entry name" value="FAD-bd_FR_type"/>
</dbReference>
<dbReference type="Pfam" id="PF00258">
    <property type="entry name" value="Flavodoxin_1"/>
    <property type="match status" value="1"/>
</dbReference>
<evidence type="ECO:0000256" key="2">
    <source>
        <dbReference type="ARBA" id="ARBA00022643"/>
    </source>
</evidence>
<dbReference type="InterPro" id="IPR039261">
    <property type="entry name" value="FNR_nucleotide-bd"/>
</dbReference>
<evidence type="ECO:0000313" key="10">
    <source>
        <dbReference type="Proteomes" id="UP001245370"/>
    </source>
</evidence>
<dbReference type="SUPFAM" id="SSF63380">
    <property type="entry name" value="Riboflavin synthase domain-like"/>
    <property type="match status" value="1"/>
</dbReference>
<feature type="transmembrane region" description="Helical" evidence="4">
    <location>
        <begin position="164"/>
        <end position="187"/>
    </location>
</feature>
<dbReference type="EMBL" id="JAVDPY010000002">
    <property type="protein sequence ID" value="MDR6332825.1"/>
    <property type="molecule type" value="Genomic_DNA"/>
</dbReference>
<keyword evidence="4" id="KW-0812">Transmembrane</keyword>
<dbReference type="GeneID" id="95761569"/>
<dbReference type="GO" id="GO:0005829">
    <property type="term" value="C:cytosol"/>
    <property type="evidence" value="ECO:0007669"/>
    <property type="project" value="TreeGrafter"/>
</dbReference>
<name>A0A9W6CFJ4_XANFL</name>
<dbReference type="EMBL" id="BSDO01000001">
    <property type="protein sequence ID" value="GLI21101.1"/>
    <property type="molecule type" value="Genomic_DNA"/>
</dbReference>
<protein>
    <recommendedName>
        <fullName evidence="3">NADPH--hemoprotein reductase</fullName>
        <ecNumber evidence="3">1.6.2.4</ecNumber>
    </recommendedName>
</protein>
<dbReference type="SUPFAM" id="SSF52343">
    <property type="entry name" value="Ferredoxin reductase-like, C-terminal NADP-linked domain"/>
    <property type="match status" value="1"/>
</dbReference>
<feature type="domain" description="FAD-binding FR-type" evidence="6">
    <location>
        <begin position="468"/>
        <end position="585"/>
    </location>
</feature>
<feature type="transmembrane region" description="Helical" evidence="4">
    <location>
        <begin position="124"/>
        <end position="152"/>
    </location>
</feature>
<accession>A0A9W6CFJ4</accession>
<dbReference type="Proteomes" id="UP001144397">
    <property type="component" value="Unassembled WGS sequence"/>
</dbReference>
<evidence type="ECO:0000313" key="7">
    <source>
        <dbReference type="EMBL" id="GLI21101.1"/>
    </source>
</evidence>
<keyword evidence="10" id="KW-1185">Reference proteome</keyword>
<reference evidence="8 10" key="2">
    <citation type="submission" date="2023-07" db="EMBL/GenBank/DDBJ databases">
        <title>Genomic Encyclopedia of Type Strains, Phase IV (KMG-IV): sequencing the most valuable type-strain genomes for metagenomic binning, comparative biology and taxonomic classification.</title>
        <authorList>
            <person name="Goeker M."/>
        </authorList>
    </citation>
    <scope>NUCLEOTIDE SEQUENCE [LARGE SCALE GENOMIC DNA]</scope>
    <source>
        <strain evidence="8 10">DSM 338</strain>
    </source>
</reference>
<dbReference type="Pfam" id="PF00175">
    <property type="entry name" value="NAD_binding_1"/>
    <property type="match status" value="1"/>
</dbReference>
<evidence type="ECO:0000259" key="5">
    <source>
        <dbReference type="PROSITE" id="PS50902"/>
    </source>
</evidence>
<evidence type="ECO:0000259" key="6">
    <source>
        <dbReference type="PROSITE" id="PS51384"/>
    </source>
</evidence>
<proteinExistence type="predicted"/>
<evidence type="ECO:0000313" key="9">
    <source>
        <dbReference type="Proteomes" id="UP001144397"/>
    </source>
</evidence>
<dbReference type="GO" id="GO:0003958">
    <property type="term" value="F:NADPH-hemoprotein reductase activity"/>
    <property type="evidence" value="ECO:0007669"/>
    <property type="project" value="UniProtKB-EC"/>
</dbReference>
<evidence type="ECO:0000313" key="8">
    <source>
        <dbReference type="EMBL" id="MDR6332825.1"/>
    </source>
</evidence>
<dbReference type="InterPro" id="IPR029039">
    <property type="entry name" value="Flavoprotein-like_sf"/>
</dbReference>
<evidence type="ECO:0000256" key="3">
    <source>
        <dbReference type="ARBA" id="ARBA00023797"/>
    </source>
</evidence>
<dbReference type="Proteomes" id="UP001245370">
    <property type="component" value="Unassembled WGS sequence"/>
</dbReference>
<dbReference type="InterPro" id="IPR008254">
    <property type="entry name" value="Flavodoxin/NO_synth"/>
</dbReference>
<reference evidence="7" key="1">
    <citation type="submission" date="2022-12" db="EMBL/GenBank/DDBJ databases">
        <title>Reference genome sequencing for broad-spectrum identification of bacterial and archaeal isolates by mass spectrometry.</title>
        <authorList>
            <person name="Sekiguchi Y."/>
            <person name="Tourlousse D.M."/>
        </authorList>
    </citation>
    <scope>NUCLEOTIDE SEQUENCE</scope>
    <source>
        <strain evidence="7">301</strain>
    </source>
</reference>
<dbReference type="Gene3D" id="3.40.50.80">
    <property type="entry name" value="Nucleotide-binding domain of ferredoxin-NADP reductase (FNR) module"/>
    <property type="match status" value="1"/>
</dbReference>
<dbReference type="GO" id="GO:0050660">
    <property type="term" value="F:flavin adenine dinucleotide binding"/>
    <property type="evidence" value="ECO:0007669"/>
    <property type="project" value="TreeGrafter"/>
</dbReference>
<comment type="caution">
    <text evidence="7">The sequence shown here is derived from an EMBL/GenBank/DDBJ whole genome shotgun (WGS) entry which is preliminary data.</text>
</comment>
<dbReference type="GO" id="GO:0010181">
    <property type="term" value="F:FMN binding"/>
    <property type="evidence" value="ECO:0007669"/>
    <property type="project" value="InterPro"/>
</dbReference>
<dbReference type="PROSITE" id="PS50902">
    <property type="entry name" value="FLAVODOXIN_LIKE"/>
    <property type="match status" value="1"/>
</dbReference>
<dbReference type="PROSITE" id="PS51384">
    <property type="entry name" value="FAD_FR"/>
    <property type="match status" value="1"/>
</dbReference>
<dbReference type="InterPro" id="IPR001433">
    <property type="entry name" value="OxRdtase_FAD/NAD-bd"/>
</dbReference>
<dbReference type="Pfam" id="PF03929">
    <property type="entry name" value="PepSY_TM"/>
    <property type="match status" value="1"/>
</dbReference>
<dbReference type="Gene3D" id="3.40.50.360">
    <property type="match status" value="1"/>
</dbReference>
<dbReference type="InterPro" id="IPR017938">
    <property type="entry name" value="Riboflavin_synthase-like_b-brl"/>
</dbReference>
<keyword evidence="8" id="KW-0560">Oxidoreductase</keyword>
<dbReference type="RefSeq" id="WP_281805533.1">
    <property type="nucleotide sequence ID" value="NZ_BSDO01000001.1"/>
</dbReference>
<dbReference type="AlphaFoldDB" id="A0A9W6CFJ4"/>
<sequence length="737" mass="78337">MSFAAVRRTLILLHRWIALILTPIFLVIILTGAVLSFRPIVNSGQGPRQGASLDVAALSQLVGAIEKAGQPGGISVIEGGRALQVMAQDPAVAGRWDMASGAHTPAPAGGIDIFRTAEGLHKTLLLGLGIVVEVASFLMLGIMVAGPFLAWLRFRNSLMGWHTAMGWLLLPLTLTSPVTAVMLSLHIGTGSRPELPRTKRPVAISQALAIAGRDLDLNRLAGARRFRGGTVMLQLAPDATGGNGGGFVVTDSGVTPLVGGPSLVKQIHEGTWGGAWSGAINFGISLVLLGLTVTGLWSWVRRKARNRVRPVAAGGDILVAHASQTGTAARLAGVVFEGLIAGGEKATLAPIGALKPAEIARFPLVLLIASTTGEGEVPDGTRALLRQLKSSDLKGVRFAMLALGDRSYAHFCGGGQRLKAALMAAGAVEALPLREADGDPSGAFLGWVDTVRSELALNCKITGLPAVSPPVALTVADRQRLDVPGTGNTQETWRIWLEGTQDIAFRPGDLVRIAAGAGERPRSYSVGSSSRVDPRRIALTVRLHEWTAEDGARRLGRVSGFLLREAEQGVTVEARLDPHPGFNPPTDPRWPIVMIAAGSGIAPFPGFIEERRASGRAGPAWLIFGNRHRDGDFLWRDVFEEALADGTLTRMDTAFSRDSDDGARVQDRLRQHAPEVFEWLVETKAIVYICGRRAMSEAVLEALAEVLVTEGGLKPEAARAEIGQWVAEGRVRVDTFN</sequence>
<feature type="transmembrane region" description="Helical" evidence="4">
    <location>
        <begin position="12"/>
        <end position="37"/>
    </location>
</feature>
<organism evidence="7 9">
    <name type="scientific">Xanthobacter flavus</name>
    <dbReference type="NCBI Taxonomy" id="281"/>
    <lineage>
        <taxon>Bacteria</taxon>
        <taxon>Pseudomonadati</taxon>
        <taxon>Pseudomonadota</taxon>
        <taxon>Alphaproteobacteria</taxon>
        <taxon>Hyphomicrobiales</taxon>
        <taxon>Xanthobacteraceae</taxon>
        <taxon>Xanthobacter</taxon>
    </lineage>
</organism>
<dbReference type="Gene3D" id="2.40.30.10">
    <property type="entry name" value="Translation factors"/>
    <property type="match status" value="1"/>
</dbReference>
<dbReference type="PANTHER" id="PTHR19384:SF17">
    <property type="entry name" value="NADPH--CYTOCHROME P450 REDUCTASE"/>
    <property type="match status" value="1"/>
</dbReference>
<keyword evidence="4" id="KW-0472">Membrane</keyword>
<keyword evidence="4" id="KW-1133">Transmembrane helix</keyword>
<evidence type="ECO:0000256" key="4">
    <source>
        <dbReference type="SAM" id="Phobius"/>
    </source>
</evidence>
<dbReference type="InterPro" id="IPR005625">
    <property type="entry name" value="PepSY-ass_TM"/>
</dbReference>
<feature type="domain" description="Flavodoxin-like" evidence="5">
    <location>
        <begin position="317"/>
        <end position="452"/>
    </location>
</feature>
<feature type="transmembrane region" description="Helical" evidence="4">
    <location>
        <begin position="279"/>
        <end position="300"/>
    </location>
</feature>
<keyword evidence="1" id="KW-0285">Flavoprotein</keyword>
<dbReference type="EC" id="1.6.2.4" evidence="3"/>
<dbReference type="SUPFAM" id="SSF52218">
    <property type="entry name" value="Flavoproteins"/>
    <property type="match status" value="1"/>
</dbReference>
<evidence type="ECO:0000256" key="1">
    <source>
        <dbReference type="ARBA" id="ARBA00022630"/>
    </source>
</evidence>
<gene>
    <name evidence="8" type="ORF">GGQ86_001289</name>
    <name evidence="7" type="ORF">XFLAVUS301_07750</name>
</gene>